<dbReference type="AlphaFoldDB" id="A0A8T0L5F4"/>
<evidence type="ECO:0000313" key="2">
    <source>
        <dbReference type="EMBL" id="KAG2405533.1"/>
    </source>
</evidence>
<protein>
    <submittedName>
        <fullName evidence="2">F-box protein</fullName>
    </submittedName>
</protein>
<dbReference type="SUPFAM" id="SSF81383">
    <property type="entry name" value="F-box domain"/>
    <property type="match status" value="1"/>
</dbReference>
<accession>A0A8T0L5F4</accession>
<gene>
    <name evidence="2" type="ORF">HKW66_Vig0047880</name>
</gene>
<dbReference type="PANTHER" id="PTHR31482:SF11">
    <property type="entry name" value="CYCLIN-LIKE F-BOX"/>
    <property type="match status" value="1"/>
</dbReference>
<feature type="domain" description="F-box" evidence="1">
    <location>
        <begin position="9"/>
        <end position="55"/>
    </location>
</feature>
<dbReference type="Proteomes" id="UP000743370">
    <property type="component" value="Unassembled WGS sequence"/>
</dbReference>
<dbReference type="Pfam" id="PF12937">
    <property type="entry name" value="F-box-like"/>
    <property type="match status" value="1"/>
</dbReference>
<dbReference type="KEGG" id="var:108327541"/>
<sequence length="325" mass="37862">MNVIGPRGSISLLNLPEPILERILKLLSPQELVGMSEVCTCLRDNCRSDSLWEVHIKQKWGGVIGDVAFKEWQWHITAVKEKELNQLNKEINQKGSLGPFNGTWPMLYLRSYLEDCSHLNSSLSNSLMALYFSLENGKFWFPAQVFMGVFVRDALLRYDSKTDNFQARLQSGGWHIMANNVQWDKVRAPPIDTLPYVRYVSDCLSELKPGDHIEIQRRYRRETSYDWCYAVIGHIESCNENENLCNCRHSDTLMLEFKQYSEGSRMRRVKLQRNGEEYEEPSGCYGGIRKLRSEEEIQRWEKHVPLRRTTVSIPLQVGFYNNVLD</sequence>
<dbReference type="PROSITE" id="PS50181">
    <property type="entry name" value="FBOX"/>
    <property type="match status" value="1"/>
</dbReference>
<dbReference type="InterPro" id="IPR001810">
    <property type="entry name" value="F-box_dom"/>
</dbReference>
<name>A0A8T0L5F4_PHAAN</name>
<proteinExistence type="predicted"/>
<evidence type="ECO:0000259" key="1">
    <source>
        <dbReference type="PROSITE" id="PS50181"/>
    </source>
</evidence>
<dbReference type="PANTHER" id="PTHR31482">
    <property type="entry name" value="ESTS AU081301(E20138)"/>
    <property type="match status" value="1"/>
</dbReference>
<evidence type="ECO:0000313" key="3">
    <source>
        <dbReference type="Proteomes" id="UP000743370"/>
    </source>
</evidence>
<dbReference type="OrthoDB" id="722566at2759"/>
<organism evidence="2 3">
    <name type="scientific">Phaseolus angularis</name>
    <name type="common">Azuki bean</name>
    <name type="synonym">Vigna angularis</name>
    <dbReference type="NCBI Taxonomy" id="3914"/>
    <lineage>
        <taxon>Eukaryota</taxon>
        <taxon>Viridiplantae</taxon>
        <taxon>Streptophyta</taxon>
        <taxon>Embryophyta</taxon>
        <taxon>Tracheophyta</taxon>
        <taxon>Spermatophyta</taxon>
        <taxon>Magnoliopsida</taxon>
        <taxon>eudicotyledons</taxon>
        <taxon>Gunneridae</taxon>
        <taxon>Pentapetalae</taxon>
        <taxon>rosids</taxon>
        <taxon>fabids</taxon>
        <taxon>Fabales</taxon>
        <taxon>Fabaceae</taxon>
        <taxon>Papilionoideae</taxon>
        <taxon>50 kb inversion clade</taxon>
        <taxon>NPAAA clade</taxon>
        <taxon>indigoferoid/millettioid clade</taxon>
        <taxon>Phaseoleae</taxon>
        <taxon>Vigna</taxon>
    </lineage>
</organism>
<reference evidence="2 3" key="1">
    <citation type="submission" date="2020-05" db="EMBL/GenBank/DDBJ databases">
        <title>Vigna angularis (adzuki bean) Var. LongXiaoDou No. 4 denovo assembly.</title>
        <authorList>
            <person name="Xiang H."/>
        </authorList>
    </citation>
    <scope>NUCLEOTIDE SEQUENCE [LARGE SCALE GENOMIC DNA]</scope>
    <source>
        <tissue evidence="2">Leaf</tissue>
    </source>
</reference>
<dbReference type="EMBL" id="JABFOF010000002">
    <property type="protein sequence ID" value="KAG2405533.1"/>
    <property type="molecule type" value="Genomic_DNA"/>
</dbReference>
<dbReference type="InterPro" id="IPR036047">
    <property type="entry name" value="F-box-like_dom_sf"/>
</dbReference>
<comment type="caution">
    <text evidence="2">The sequence shown here is derived from an EMBL/GenBank/DDBJ whole genome shotgun (WGS) entry which is preliminary data.</text>
</comment>
<dbReference type="Gene3D" id="1.20.1280.50">
    <property type="match status" value="1"/>
</dbReference>